<feature type="region of interest" description="Disordered" evidence="1">
    <location>
        <begin position="169"/>
        <end position="208"/>
    </location>
</feature>
<proteinExistence type="predicted"/>
<name>A0A426YQ74_ENSVE</name>
<dbReference type="Proteomes" id="UP000287651">
    <property type="component" value="Unassembled WGS sequence"/>
</dbReference>
<feature type="compositionally biased region" description="Basic and acidic residues" evidence="1">
    <location>
        <begin position="173"/>
        <end position="208"/>
    </location>
</feature>
<evidence type="ECO:0000313" key="2">
    <source>
        <dbReference type="EMBL" id="RRT53883.1"/>
    </source>
</evidence>
<protein>
    <submittedName>
        <fullName evidence="2">Uncharacterized protein</fullName>
    </submittedName>
</protein>
<feature type="compositionally biased region" description="Basic and acidic residues" evidence="1">
    <location>
        <begin position="87"/>
        <end position="97"/>
    </location>
</feature>
<gene>
    <name evidence="2" type="ORF">B296_00025682</name>
</gene>
<comment type="caution">
    <text evidence="2">The sequence shown here is derived from an EMBL/GenBank/DDBJ whole genome shotgun (WGS) entry which is preliminary data.</text>
</comment>
<evidence type="ECO:0000256" key="1">
    <source>
        <dbReference type="SAM" id="MobiDB-lite"/>
    </source>
</evidence>
<reference evidence="2 3" key="1">
    <citation type="journal article" date="2014" name="Agronomy (Basel)">
        <title>A Draft Genome Sequence for Ensete ventricosum, the Drought-Tolerant Tree Against Hunger.</title>
        <authorList>
            <person name="Harrison J."/>
            <person name="Moore K.A."/>
            <person name="Paszkiewicz K."/>
            <person name="Jones T."/>
            <person name="Grant M."/>
            <person name="Ambacheew D."/>
            <person name="Muzemil S."/>
            <person name="Studholme D.J."/>
        </authorList>
    </citation>
    <scope>NUCLEOTIDE SEQUENCE [LARGE SCALE GENOMIC DNA]</scope>
</reference>
<feature type="region of interest" description="Disordered" evidence="1">
    <location>
        <begin position="77"/>
        <end position="108"/>
    </location>
</feature>
<accession>A0A426YQ74</accession>
<dbReference type="EMBL" id="AMZH03010888">
    <property type="protein sequence ID" value="RRT53883.1"/>
    <property type="molecule type" value="Genomic_DNA"/>
</dbReference>
<dbReference type="AlphaFoldDB" id="A0A426YQ74"/>
<organism evidence="2 3">
    <name type="scientific">Ensete ventricosum</name>
    <name type="common">Abyssinian banana</name>
    <name type="synonym">Musa ensete</name>
    <dbReference type="NCBI Taxonomy" id="4639"/>
    <lineage>
        <taxon>Eukaryota</taxon>
        <taxon>Viridiplantae</taxon>
        <taxon>Streptophyta</taxon>
        <taxon>Embryophyta</taxon>
        <taxon>Tracheophyta</taxon>
        <taxon>Spermatophyta</taxon>
        <taxon>Magnoliopsida</taxon>
        <taxon>Liliopsida</taxon>
        <taxon>Zingiberales</taxon>
        <taxon>Musaceae</taxon>
        <taxon>Ensete</taxon>
    </lineage>
</organism>
<evidence type="ECO:0000313" key="3">
    <source>
        <dbReference type="Proteomes" id="UP000287651"/>
    </source>
</evidence>
<sequence>MIMKFARTIGLTSPEAKSKIREIDYLLSRYDSTPDGEADRRTLAKSERTKSRIGLSCTISKRKIYLTTHAIFSPILTTASSHPSRPQPHERKRENSQKRIARQKRLKSDASQTTFLGLGWAINCAATSDLEMMRRFFLKGLKKWGDVRLGLVSRQEIWRKRRRFIAPTPLADKTPRKPTRERPTPARHSGGDGLHHRTRREREREWRKGERWGREEYFTGLEGSDISRFLHYKP</sequence>